<feature type="transmembrane region" description="Helical" evidence="6">
    <location>
        <begin position="270"/>
        <end position="293"/>
    </location>
</feature>
<dbReference type="RefSeq" id="WP_339963896.1">
    <property type="nucleotide sequence ID" value="NZ_JBBHJY010000001.1"/>
</dbReference>
<reference evidence="7 8" key="1">
    <citation type="submission" date="2024-03" db="EMBL/GenBank/DDBJ databases">
        <authorList>
            <person name="Jo J.-H."/>
        </authorList>
    </citation>
    <scope>NUCLEOTIDE SEQUENCE [LARGE SCALE GENOMIC DNA]</scope>
    <source>
        <strain evidence="7 8">AS3R-12</strain>
    </source>
</reference>
<organism evidence="7 8">
    <name type="scientific">Novosphingobium aquae</name>
    <dbReference type="NCBI Taxonomy" id="3133435"/>
    <lineage>
        <taxon>Bacteria</taxon>
        <taxon>Pseudomonadati</taxon>
        <taxon>Pseudomonadota</taxon>
        <taxon>Alphaproteobacteria</taxon>
        <taxon>Sphingomonadales</taxon>
        <taxon>Sphingomonadaceae</taxon>
        <taxon>Novosphingobium</taxon>
    </lineage>
</organism>
<comment type="caution">
    <text evidence="7">The sequence shown here is derived from an EMBL/GenBank/DDBJ whole genome shotgun (WGS) entry which is preliminary data.</text>
</comment>
<dbReference type="PANTHER" id="PTHR42770">
    <property type="entry name" value="AMINO ACID TRANSPORTER-RELATED"/>
    <property type="match status" value="1"/>
</dbReference>
<evidence type="ECO:0000256" key="2">
    <source>
        <dbReference type="ARBA" id="ARBA00022475"/>
    </source>
</evidence>
<protein>
    <submittedName>
        <fullName evidence="7">APC family permease</fullName>
    </submittedName>
</protein>
<evidence type="ECO:0000256" key="6">
    <source>
        <dbReference type="SAM" id="Phobius"/>
    </source>
</evidence>
<evidence type="ECO:0000256" key="3">
    <source>
        <dbReference type="ARBA" id="ARBA00022692"/>
    </source>
</evidence>
<dbReference type="PANTHER" id="PTHR42770:SF7">
    <property type="entry name" value="MEMBRANE PROTEIN"/>
    <property type="match status" value="1"/>
</dbReference>
<feature type="transmembrane region" description="Helical" evidence="6">
    <location>
        <begin position="9"/>
        <end position="30"/>
    </location>
</feature>
<feature type="transmembrane region" description="Helical" evidence="6">
    <location>
        <begin position="125"/>
        <end position="144"/>
    </location>
</feature>
<feature type="transmembrane region" description="Helical" evidence="6">
    <location>
        <begin position="36"/>
        <end position="62"/>
    </location>
</feature>
<proteinExistence type="predicted"/>
<evidence type="ECO:0000256" key="5">
    <source>
        <dbReference type="ARBA" id="ARBA00023136"/>
    </source>
</evidence>
<feature type="transmembrane region" description="Helical" evidence="6">
    <location>
        <begin position="83"/>
        <end position="105"/>
    </location>
</feature>
<evidence type="ECO:0000313" key="7">
    <source>
        <dbReference type="EMBL" id="MEJ6008361.1"/>
    </source>
</evidence>
<keyword evidence="4 6" id="KW-1133">Transmembrane helix</keyword>
<dbReference type="InterPro" id="IPR002293">
    <property type="entry name" value="AA/rel_permease1"/>
</dbReference>
<keyword evidence="8" id="KW-1185">Reference proteome</keyword>
<gene>
    <name evidence="7" type="ORF">WG900_00360</name>
</gene>
<name>A0ABU8S450_9SPHN</name>
<dbReference type="InterPro" id="IPR050367">
    <property type="entry name" value="APC_superfamily"/>
</dbReference>
<feature type="transmembrane region" description="Helical" evidence="6">
    <location>
        <begin position="362"/>
        <end position="394"/>
    </location>
</feature>
<dbReference type="EMBL" id="JBBHJY010000001">
    <property type="protein sequence ID" value="MEJ6008361.1"/>
    <property type="molecule type" value="Genomic_DNA"/>
</dbReference>
<feature type="transmembrane region" description="Helical" evidence="6">
    <location>
        <begin position="156"/>
        <end position="176"/>
    </location>
</feature>
<sequence>MEDTEKRPFGFWTATALVVGGVIGAGIFVLPSQLAAYGWTAVGAWLLGGFGAILLAMVLSAVAEAKPEEPGLIAVIGETLGPVAGVLAGFGAWVSYWCANAYIALTSVRYAGTFWPDLAATPQRQAISASVLIAALTLLNLSGLKSSGRFQVVTTALKLVPLLAVVAIVAAMLFAGGGELTRYEQPTFDGSRLFDASSLAFAAIMGFESAALAAQRVRNPKRNVPRATIIGVVLSCLLYLVVCTGVTFGMPGDVVAASNAPVADFVGAQWGGWAKLAVAAFAVISTVGCLNVWVLMQGEVPLALVRSGQLPGWLAVTNKHDVAWQPLAFASTLSCVLMLVASWGNGAGLMDFMIRLTSDSGIWIYAFACITALVLKVRRIAAGLGLLFAAGLFYGGGRDIFLLSLALMAMALPLYWLARRSGVRTAAASG</sequence>
<feature type="transmembrane region" description="Helical" evidence="6">
    <location>
        <begin position="400"/>
        <end position="418"/>
    </location>
</feature>
<keyword evidence="3 6" id="KW-0812">Transmembrane</keyword>
<feature type="transmembrane region" description="Helical" evidence="6">
    <location>
        <begin position="227"/>
        <end position="250"/>
    </location>
</feature>
<dbReference type="Pfam" id="PF13520">
    <property type="entry name" value="AA_permease_2"/>
    <property type="match status" value="1"/>
</dbReference>
<evidence type="ECO:0000256" key="4">
    <source>
        <dbReference type="ARBA" id="ARBA00022989"/>
    </source>
</evidence>
<dbReference type="PIRSF" id="PIRSF006060">
    <property type="entry name" value="AA_transporter"/>
    <property type="match status" value="1"/>
</dbReference>
<dbReference type="Gene3D" id="1.20.1740.10">
    <property type="entry name" value="Amino acid/polyamine transporter I"/>
    <property type="match status" value="1"/>
</dbReference>
<comment type="subcellular location">
    <subcellularLocation>
        <location evidence="1">Cell membrane</location>
        <topology evidence="1">Multi-pass membrane protein</topology>
    </subcellularLocation>
</comment>
<keyword evidence="5 6" id="KW-0472">Membrane</keyword>
<keyword evidence="2" id="KW-1003">Cell membrane</keyword>
<feature type="transmembrane region" description="Helical" evidence="6">
    <location>
        <begin position="322"/>
        <end position="341"/>
    </location>
</feature>
<evidence type="ECO:0000313" key="8">
    <source>
        <dbReference type="Proteomes" id="UP001379235"/>
    </source>
</evidence>
<accession>A0ABU8S450</accession>
<dbReference type="Proteomes" id="UP001379235">
    <property type="component" value="Unassembled WGS sequence"/>
</dbReference>
<evidence type="ECO:0000256" key="1">
    <source>
        <dbReference type="ARBA" id="ARBA00004651"/>
    </source>
</evidence>
<feature type="transmembrane region" description="Helical" evidence="6">
    <location>
        <begin position="196"/>
        <end position="215"/>
    </location>
</feature>